<protein>
    <submittedName>
        <fullName evidence="2">Uncharacterized protein</fullName>
    </submittedName>
</protein>
<dbReference type="WBParaSite" id="jg23545">
    <property type="protein sequence ID" value="jg23545"/>
    <property type="gene ID" value="jg23545"/>
</dbReference>
<sequence>MDKQKMMSANEKPSSLCRWLNPLKYHHDMSIVALFATLDLKKTDVDRDGFPGYASCVLIELWRRAENDTPYIKILYRRENEELLDLTDQISGCAKDCPLEQDSLSHPLQYRPLDSGTSGSIGLKSKNLTLILFGVVIAGWLKKRFM</sequence>
<accession>A0A915DU73</accession>
<organism evidence="1 2">
    <name type="scientific">Ditylenchus dipsaci</name>
    <dbReference type="NCBI Taxonomy" id="166011"/>
    <lineage>
        <taxon>Eukaryota</taxon>
        <taxon>Metazoa</taxon>
        <taxon>Ecdysozoa</taxon>
        <taxon>Nematoda</taxon>
        <taxon>Chromadorea</taxon>
        <taxon>Rhabditida</taxon>
        <taxon>Tylenchina</taxon>
        <taxon>Tylenchomorpha</taxon>
        <taxon>Sphaerularioidea</taxon>
        <taxon>Anguinidae</taxon>
        <taxon>Anguininae</taxon>
        <taxon>Ditylenchus</taxon>
    </lineage>
</organism>
<dbReference type="GO" id="GO:0016791">
    <property type="term" value="F:phosphatase activity"/>
    <property type="evidence" value="ECO:0007669"/>
    <property type="project" value="UniProtKB-ARBA"/>
</dbReference>
<dbReference type="Proteomes" id="UP000887574">
    <property type="component" value="Unplaced"/>
</dbReference>
<dbReference type="InterPro" id="IPR000560">
    <property type="entry name" value="His_Pase_clade-2"/>
</dbReference>
<dbReference type="Gene3D" id="3.40.50.1240">
    <property type="entry name" value="Phosphoglycerate mutase-like"/>
    <property type="match status" value="1"/>
</dbReference>
<proteinExistence type="predicted"/>
<dbReference type="SUPFAM" id="SSF53254">
    <property type="entry name" value="Phosphoglycerate mutase-like"/>
    <property type="match status" value="1"/>
</dbReference>
<evidence type="ECO:0000313" key="2">
    <source>
        <dbReference type="WBParaSite" id="jg23545"/>
    </source>
</evidence>
<dbReference type="AlphaFoldDB" id="A0A915DU73"/>
<evidence type="ECO:0000313" key="1">
    <source>
        <dbReference type="Proteomes" id="UP000887574"/>
    </source>
</evidence>
<name>A0A915DU73_9BILA</name>
<keyword evidence="1" id="KW-1185">Reference proteome</keyword>
<reference evidence="2" key="1">
    <citation type="submission" date="2022-11" db="UniProtKB">
        <authorList>
            <consortium name="WormBaseParasite"/>
        </authorList>
    </citation>
    <scope>IDENTIFICATION</scope>
</reference>
<dbReference type="Pfam" id="PF00328">
    <property type="entry name" value="His_Phos_2"/>
    <property type="match status" value="1"/>
</dbReference>
<dbReference type="InterPro" id="IPR029033">
    <property type="entry name" value="His_PPase_superfam"/>
</dbReference>